<comment type="function">
    <text evidence="5">Required for morphogenesis and for the elongation of the flagellar filament by facilitating polymerization of the flagellin monomers at the tip of growing filament. Forms a capping structure, which prevents flagellin subunits (transported through the central channel of the flagellum) from leaking out without polymerization at the distal end.</text>
</comment>
<evidence type="ECO:0000259" key="7">
    <source>
        <dbReference type="Pfam" id="PF07195"/>
    </source>
</evidence>
<feature type="domain" description="Flagellar hook-associated protein 2 N-terminal" evidence="6">
    <location>
        <begin position="10"/>
        <end position="107"/>
    </location>
</feature>
<gene>
    <name evidence="8" type="ORF">KT99_15777</name>
</gene>
<comment type="similarity">
    <text evidence="1 5">Belongs to the FliD family.</text>
</comment>
<dbReference type="PANTHER" id="PTHR30288:SF0">
    <property type="entry name" value="FLAGELLAR HOOK-ASSOCIATED PROTEIN 2"/>
    <property type="match status" value="1"/>
</dbReference>
<evidence type="ECO:0000313" key="8">
    <source>
        <dbReference type="EMBL" id="EDQ00701.1"/>
    </source>
</evidence>
<sequence length="454" mass="47757">MGLTAVGIGSGMDINGIVSALVGVENAPKQARFNADAGKVTAEISAIGALKSAMSDFQSKLDFLSKPESFISNKAKLSNSDHLKATVDETAIGGSYSLIVDQLAQSQKVSTIAVADKEAAIGEGTLSFTVDGSSFNIAADATDSLQSLVDKINSAEDNVGITATIINDDDGAKLVLTSTSTGLDNQISVTATDVAPGTALNDTFTMSQVQEAKDSIIKIDGLTVTSSSNTVSDAVTGVTLTLTEADPSKTTNLTVELNTGSVKSGIESLVESYNSLMTTIKEMSGYDPDTKKTGVLQGDSLVRSIQNQLRGALSGVYSTSEGDLTLGSIGVITTREGLLEVDGDKLDEALTANFEQIKELFSSEDTGLASSLDSLIDGYVQTGGILDGRDNTLDNQLERIQESRERLAIKMKAYEDRLYKQFNAMDLIVAQLNSQGNMLLDRLDSLPGVVRKNS</sequence>
<keyword evidence="5" id="KW-0964">Secreted</keyword>
<dbReference type="STRING" id="314608.KT99_15777"/>
<dbReference type="RefSeq" id="WP_005499533.1">
    <property type="nucleotide sequence ID" value="NZ_ABIC01000017.1"/>
</dbReference>
<evidence type="ECO:0000256" key="2">
    <source>
        <dbReference type="ARBA" id="ARBA00011255"/>
    </source>
</evidence>
<protein>
    <recommendedName>
        <fullName evidence="5">Flagellar hook-associated protein 2</fullName>
        <shortName evidence="5">HAP2</shortName>
    </recommendedName>
    <alternativeName>
        <fullName evidence="5">Flagellar cap protein</fullName>
    </alternativeName>
</protein>
<comment type="subunit">
    <text evidence="2 5">Homopentamer.</text>
</comment>
<keyword evidence="3" id="KW-0175">Coiled coil</keyword>
<dbReference type="AlphaFoldDB" id="A9DA46"/>
<organism evidence="8 9">
    <name type="scientific">Shewanella benthica KT99</name>
    <dbReference type="NCBI Taxonomy" id="314608"/>
    <lineage>
        <taxon>Bacteria</taxon>
        <taxon>Pseudomonadati</taxon>
        <taxon>Pseudomonadota</taxon>
        <taxon>Gammaproteobacteria</taxon>
        <taxon>Alteromonadales</taxon>
        <taxon>Shewanellaceae</taxon>
        <taxon>Shewanella</taxon>
    </lineage>
</organism>
<keyword evidence="4 5" id="KW-0975">Bacterial flagellum</keyword>
<keyword evidence="8" id="KW-0969">Cilium</keyword>
<dbReference type="GO" id="GO:0005576">
    <property type="term" value="C:extracellular region"/>
    <property type="evidence" value="ECO:0007669"/>
    <property type="project" value="UniProtKB-SubCell"/>
</dbReference>
<keyword evidence="9" id="KW-1185">Reference proteome</keyword>
<dbReference type="InterPro" id="IPR003481">
    <property type="entry name" value="FliD_N"/>
</dbReference>
<dbReference type="EMBL" id="ABIC01000017">
    <property type="protein sequence ID" value="EDQ00701.1"/>
    <property type="molecule type" value="Genomic_DNA"/>
</dbReference>
<dbReference type="GO" id="GO:0007155">
    <property type="term" value="P:cell adhesion"/>
    <property type="evidence" value="ECO:0007669"/>
    <property type="project" value="InterPro"/>
</dbReference>
<proteinExistence type="inferred from homology"/>
<dbReference type="Pfam" id="PF02465">
    <property type="entry name" value="FliD_N"/>
    <property type="match status" value="1"/>
</dbReference>
<evidence type="ECO:0000256" key="5">
    <source>
        <dbReference type="RuleBase" id="RU362066"/>
    </source>
</evidence>
<comment type="subcellular location">
    <subcellularLocation>
        <location evidence="5">Secreted</location>
    </subcellularLocation>
    <subcellularLocation>
        <location evidence="5">Bacterial flagellum</location>
    </subcellularLocation>
</comment>
<dbReference type="InterPro" id="IPR010810">
    <property type="entry name" value="Flagellin_hook_IN_motif"/>
</dbReference>
<dbReference type="InterPro" id="IPR010809">
    <property type="entry name" value="FliD_C"/>
</dbReference>
<dbReference type="GO" id="GO:0009424">
    <property type="term" value="C:bacterial-type flagellum hook"/>
    <property type="evidence" value="ECO:0007669"/>
    <property type="project" value="UniProtKB-UniRule"/>
</dbReference>
<evidence type="ECO:0000313" key="9">
    <source>
        <dbReference type="Proteomes" id="UP000005839"/>
    </source>
</evidence>
<feature type="domain" description="Flagellar hook-associated protein 2 C-terminal" evidence="7">
    <location>
        <begin position="212"/>
        <end position="434"/>
    </location>
</feature>
<dbReference type="GO" id="GO:0071973">
    <property type="term" value="P:bacterial-type flagellum-dependent cell motility"/>
    <property type="evidence" value="ECO:0007669"/>
    <property type="project" value="TreeGrafter"/>
</dbReference>
<evidence type="ECO:0000256" key="1">
    <source>
        <dbReference type="ARBA" id="ARBA00009764"/>
    </source>
</evidence>
<accession>A9DA46</accession>
<dbReference type="GO" id="GO:0009421">
    <property type="term" value="C:bacterial-type flagellum filament cap"/>
    <property type="evidence" value="ECO:0007669"/>
    <property type="project" value="InterPro"/>
</dbReference>
<evidence type="ECO:0000256" key="3">
    <source>
        <dbReference type="ARBA" id="ARBA00023054"/>
    </source>
</evidence>
<reference evidence="8 9" key="1">
    <citation type="submission" date="2007-10" db="EMBL/GenBank/DDBJ databases">
        <authorList>
            <person name="Yayanos A."/>
            <person name="Ferriera S."/>
            <person name="Johnson J."/>
            <person name="Kravitz S."/>
            <person name="Halpern A."/>
            <person name="Remington K."/>
            <person name="Beeson K."/>
            <person name="Tran B."/>
            <person name="Rogers Y.-H."/>
            <person name="Friedman R."/>
            <person name="Venter J.C."/>
        </authorList>
    </citation>
    <scope>NUCLEOTIDE SEQUENCE [LARGE SCALE GENOMIC DNA]</scope>
    <source>
        <strain evidence="8 9">KT99</strain>
    </source>
</reference>
<dbReference type="InterPro" id="IPR040026">
    <property type="entry name" value="FliD"/>
</dbReference>
<keyword evidence="8" id="KW-0282">Flagellum</keyword>
<comment type="caution">
    <text evidence="8">The sequence shown here is derived from an EMBL/GenBank/DDBJ whole genome shotgun (WGS) entry which is preliminary data.</text>
</comment>
<dbReference type="Pfam" id="PF07195">
    <property type="entry name" value="FliD_C"/>
    <property type="match status" value="1"/>
</dbReference>
<evidence type="ECO:0000259" key="6">
    <source>
        <dbReference type="Pfam" id="PF02465"/>
    </source>
</evidence>
<evidence type="ECO:0000256" key="4">
    <source>
        <dbReference type="ARBA" id="ARBA00023143"/>
    </source>
</evidence>
<dbReference type="PANTHER" id="PTHR30288">
    <property type="entry name" value="FLAGELLAR CAP/ASSEMBLY PROTEIN FLID"/>
    <property type="match status" value="1"/>
</dbReference>
<name>A9DA46_9GAMM</name>
<keyword evidence="8" id="KW-0966">Cell projection</keyword>
<dbReference type="Proteomes" id="UP000005839">
    <property type="component" value="Unassembled WGS sequence"/>
</dbReference>
<dbReference type="Pfam" id="PF07196">
    <property type="entry name" value="Flagellin_IN"/>
    <property type="match status" value="1"/>
</dbReference>